<reference evidence="2 3" key="1">
    <citation type="submission" date="2022-04" db="EMBL/GenBank/DDBJ databases">
        <title>Diverse halophilic archaea isolated from saline environments.</title>
        <authorList>
            <person name="Cui H.-L."/>
        </authorList>
    </citation>
    <scope>NUCLEOTIDE SEQUENCE [LARGE SCALE GENOMIC DNA]</scope>
    <source>
        <strain evidence="2 3">XZYJT49</strain>
    </source>
</reference>
<name>A0A8U0HS08_9EURY</name>
<accession>A0A8U0HS08</accession>
<protein>
    <recommendedName>
        <fullName evidence="4">Matrixin</fullName>
    </recommendedName>
</protein>
<keyword evidence="3" id="KW-1185">Reference proteome</keyword>
<dbReference type="InterPro" id="IPR024079">
    <property type="entry name" value="MetalloPept_cat_dom_sf"/>
</dbReference>
<dbReference type="Proteomes" id="UP000830729">
    <property type="component" value="Chromosome"/>
</dbReference>
<evidence type="ECO:0008006" key="4">
    <source>
        <dbReference type="Google" id="ProtNLM"/>
    </source>
</evidence>
<dbReference type="AlphaFoldDB" id="A0A8U0HS08"/>
<evidence type="ECO:0000256" key="1">
    <source>
        <dbReference type="SAM" id="MobiDB-lite"/>
    </source>
</evidence>
<feature type="compositionally biased region" description="Low complexity" evidence="1">
    <location>
        <begin position="23"/>
        <end position="61"/>
    </location>
</feature>
<dbReference type="EMBL" id="CP096659">
    <property type="protein sequence ID" value="UPV73601.1"/>
    <property type="molecule type" value="Genomic_DNA"/>
</dbReference>
<dbReference type="GO" id="GO:0008237">
    <property type="term" value="F:metallopeptidase activity"/>
    <property type="evidence" value="ECO:0007669"/>
    <property type="project" value="InterPro"/>
</dbReference>
<dbReference type="PROSITE" id="PS51257">
    <property type="entry name" value="PROKAR_LIPOPROTEIN"/>
    <property type="match status" value="1"/>
</dbReference>
<evidence type="ECO:0000313" key="3">
    <source>
        <dbReference type="Proteomes" id="UP000830729"/>
    </source>
</evidence>
<dbReference type="KEGG" id="halx:M0R89_13765"/>
<dbReference type="Gene3D" id="3.40.390.10">
    <property type="entry name" value="Collagenase (Catalytic Domain)"/>
    <property type="match status" value="1"/>
</dbReference>
<organism evidence="2 3">
    <name type="scientific">Halorussus limi</name>
    <dbReference type="NCBI Taxonomy" id="2938695"/>
    <lineage>
        <taxon>Archaea</taxon>
        <taxon>Methanobacteriati</taxon>
        <taxon>Methanobacteriota</taxon>
        <taxon>Stenosarchaea group</taxon>
        <taxon>Halobacteria</taxon>
        <taxon>Halobacteriales</taxon>
        <taxon>Haladaptataceae</taxon>
        <taxon>Halorussus</taxon>
    </lineage>
</organism>
<evidence type="ECO:0000313" key="2">
    <source>
        <dbReference type="EMBL" id="UPV73601.1"/>
    </source>
</evidence>
<dbReference type="SUPFAM" id="SSF55486">
    <property type="entry name" value="Metalloproteases ('zincins'), catalytic domain"/>
    <property type="match status" value="1"/>
</dbReference>
<dbReference type="RefSeq" id="WP_248649653.1">
    <property type="nucleotide sequence ID" value="NZ_CP096659.1"/>
</dbReference>
<gene>
    <name evidence="2" type="ORF">M0R89_13765</name>
</gene>
<dbReference type="GeneID" id="72186286"/>
<proteinExistence type="predicted"/>
<sequence length="367" mass="39995">MLDKRVVAVVGLVLLAGCSGAVQETTPTSTTRDTTSSVDPTTTTKSLPTTSATTPEETTTSQEKEVENPWGEQNVTVAVWNTVNQSRNVKPLVNQTLTYWNGNGSQYAEYNVTFVPTTNVYEADITVRLVAGISECGGGDTNSTVGCAPVLDAWETPTDSVEVRVVAGYSNESTRRILKHEFGHVVGLEHGEEPMPTMQAIAEHTYLSQADIADRAVPWRNSTLSVYVDVSALPGHDREDARTQIRHALDYYESGAEGSVPSNVSFVTTSNRSAADVRISFADDPFDCGGERVREGSCGLSWVYDTDTDGAPEYFADYEIKLRDLNVDAIGWHVGYWLADAMGLSGDELPEPFVDSGDGERQSDWWE</sequence>
<feature type="region of interest" description="Disordered" evidence="1">
    <location>
        <begin position="23"/>
        <end position="70"/>
    </location>
</feature>